<dbReference type="InterPro" id="IPR029058">
    <property type="entry name" value="AB_hydrolase_fold"/>
</dbReference>
<proteinExistence type="predicted"/>
<dbReference type="PANTHER" id="PTHR33630:SF9">
    <property type="entry name" value="CUTINASE 4"/>
    <property type="match status" value="1"/>
</dbReference>
<dbReference type="Gene3D" id="3.40.50.1820">
    <property type="entry name" value="alpha/beta hydrolase"/>
    <property type="match status" value="1"/>
</dbReference>
<organism evidence="4 5">
    <name type="scientific">Phialocephala subalpina</name>
    <dbReference type="NCBI Taxonomy" id="576137"/>
    <lineage>
        <taxon>Eukaryota</taxon>
        <taxon>Fungi</taxon>
        <taxon>Dikarya</taxon>
        <taxon>Ascomycota</taxon>
        <taxon>Pezizomycotina</taxon>
        <taxon>Leotiomycetes</taxon>
        <taxon>Helotiales</taxon>
        <taxon>Mollisiaceae</taxon>
        <taxon>Phialocephala</taxon>
        <taxon>Phialocephala fortinii species complex</taxon>
    </lineage>
</organism>
<dbReference type="InterPro" id="IPR000675">
    <property type="entry name" value="Cutinase/axe"/>
</dbReference>
<dbReference type="GO" id="GO:0052689">
    <property type="term" value="F:carboxylic ester hydrolase activity"/>
    <property type="evidence" value="ECO:0007669"/>
    <property type="project" value="UniProtKB-ARBA"/>
</dbReference>
<name>A0A1L7XG94_9HELO</name>
<evidence type="ECO:0000313" key="4">
    <source>
        <dbReference type="EMBL" id="CZR63976.1"/>
    </source>
</evidence>
<feature type="signal peptide" evidence="3">
    <location>
        <begin position="1"/>
        <end position="16"/>
    </location>
</feature>
<reference evidence="4 5" key="1">
    <citation type="submission" date="2016-03" db="EMBL/GenBank/DDBJ databases">
        <authorList>
            <person name="Ploux O."/>
        </authorList>
    </citation>
    <scope>NUCLEOTIDE SEQUENCE [LARGE SCALE GENOMIC DNA]</scope>
    <source>
        <strain evidence="4 5">UAMH 11012</strain>
    </source>
</reference>
<dbReference type="SUPFAM" id="SSF53474">
    <property type="entry name" value="alpha/beta-Hydrolases"/>
    <property type="match status" value="1"/>
</dbReference>
<keyword evidence="1" id="KW-0378">Hydrolase</keyword>
<accession>A0A1L7XG94</accession>
<dbReference type="STRING" id="576137.A0A1L7XG94"/>
<evidence type="ECO:0000256" key="3">
    <source>
        <dbReference type="SAM" id="SignalP"/>
    </source>
</evidence>
<evidence type="ECO:0000256" key="1">
    <source>
        <dbReference type="ARBA" id="ARBA00022801"/>
    </source>
</evidence>
<evidence type="ECO:0000256" key="2">
    <source>
        <dbReference type="ARBA" id="ARBA00023157"/>
    </source>
</evidence>
<dbReference type="PANTHER" id="PTHR33630">
    <property type="entry name" value="CUTINASE RV1984C-RELATED-RELATED"/>
    <property type="match status" value="1"/>
</dbReference>
<keyword evidence="3" id="KW-0732">Signal</keyword>
<feature type="chain" id="PRO_5012453876" evidence="3">
    <location>
        <begin position="17"/>
        <end position="255"/>
    </location>
</feature>
<dbReference type="OrthoDB" id="6020543at2759"/>
<dbReference type="Pfam" id="PF01083">
    <property type="entry name" value="Cutinase"/>
    <property type="match status" value="1"/>
</dbReference>
<dbReference type="SMART" id="SM01110">
    <property type="entry name" value="Cutinase"/>
    <property type="match status" value="1"/>
</dbReference>
<protein>
    <submittedName>
        <fullName evidence="4">Related to acetyl xylan esterase II</fullName>
    </submittedName>
</protein>
<dbReference type="Proteomes" id="UP000184330">
    <property type="component" value="Unassembled WGS sequence"/>
</dbReference>
<sequence length="255" mass="26194">MKSTLLIGFGLNLCSALVPKDMALEGFAFPAVSLAANSTNANTTACATGVHMIVARASTEQPGQGIIGAVATQVQQTMPGSDSEAVDYPATLTDYLNSEASGVAAMTKLVQNYVTRCPNSKIALLGYSQGAQVVGDMMCGTSETNFNSTQPLPAAMTKNIVAIVQMGDPTHVPNLSQDVGNSTKAGVFPRMNIAACGTSAAITQSYCNADDKFCDSGSSIPVHLSYVQTFGTQATQFIVGKVGGNSTSNSATKAA</sequence>
<dbReference type="EMBL" id="FJOG01000025">
    <property type="protein sequence ID" value="CZR63976.1"/>
    <property type="molecule type" value="Genomic_DNA"/>
</dbReference>
<gene>
    <name evidence="4" type="ORF">PAC_13873</name>
</gene>
<keyword evidence="2" id="KW-1015">Disulfide bond</keyword>
<evidence type="ECO:0000313" key="5">
    <source>
        <dbReference type="Proteomes" id="UP000184330"/>
    </source>
</evidence>
<dbReference type="AlphaFoldDB" id="A0A1L7XG94"/>
<keyword evidence="5" id="KW-1185">Reference proteome</keyword>